<name>A0A3T1CG81_9SPHN</name>
<dbReference type="AlphaFoldDB" id="A0A3T1CG81"/>
<accession>A0A3T1CG81</accession>
<evidence type="ECO:0000256" key="1">
    <source>
        <dbReference type="ARBA" id="ARBA00007957"/>
    </source>
</evidence>
<keyword evidence="10" id="KW-1185">Reference proteome</keyword>
<dbReference type="EMBL" id="AP019389">
    <property type="protein sequence ID" value="BBI19938.1"/>
    <property type="molecule type" value="Genomic_DNA"/>
</dbReference>
<dbReference type="GO" id="GO:0046872">
    <property type="term" value="F:metal ion binding"/>
    <property type="evidence" value="ECO:0007669"/>
    <property type="project" value="UniProtKB-KW"/>
</dbReference>
<feature type="binding site" evidence="7">
    <location>
        <position position="90"/>
    </location>
    <ligand>
        <name>Zn(2+)</name>
        <dbReference type="ChEBI" id="CHEBI:29105"/>
    </ligand>
</feature>
<dbReference type="InterPro" id="IPR036388">
    <property type="entry name" value="WH-like_DNA-bd_sf"/>
</dbReference>
<dbReference type="Pfam" id="PF01475">
    <property type="entry name" value="FUR"/>
    <property type="match status" value="1"/>
</dbReference>
<evidence type="ECO:0000256" key="7">
    <source>
        <dbReference type="PIRSR" id="PIRSR602481-1"/>
    </source>
</evidence>
<keyword evidence="5" id="KW-0238">DNA-binding</keyword>
<evidence type="ECO:0000256" key="5">
    <source>
        <dbReference type="ARBA" id="ARBA00023125"/>
    </source>
</evidence>
<dbReference type="GO" id="GO:0003677">
    <property type="term" value="F:DNA binding"/>
    <property type="evidence" value="ECO:0007669"/>
    <property type="project" value="UniProtKB-KW"/>
</dbReference>
<dbReference type="RefSeq" id="WP_130585980.1">
    <property type="nucleotide sequence ID" value="NZ_AP019389.1"/>
</dbReference>
<evidence type="ECO:0000256" key="6">
    <source>
        <dbReference type="ARBA" id="ARBA00023163"/>
    </source>
</evidence>
<protein>
    <submittedName>
        <fullName evidence="9">Uncharacterized protein</fullName>
    </submittedName>
</protein>
<feature type="binding site" evidence="7">
    <location>
        <position position="87"/>
    </location>
    <ligand>
        <name>Zn(2+)</name>
        <dbReference type="ChEBI" id="CHEBI:29105"/>
    </ligand>
</feature>
<reference evidence="9 10" key="1">
    <citation type="submission" date="2019-01" db="EMBL/GenBank/DDBJ databases">
        <title>Complete genome sequence of Erythrobacter flavus KJ5.</title>
        <authorList>
            <person name="Kanesaki Y."/>
            <person name="Brotosudarmo T."/>
            <person name="Moriuchi R."/>
            <person name="Awai K."/>
        </authorList>
    </citation>
    <scope>NUCLEOTIDE SEQUENCE [LARGE SCALE GENOMIC DNA]</scope>
    <source>
        <strain evidence="9 10">KJ5</strain>
    </source>
</reference>
<keyword evidence="6" id="KW-0804">Transcription</keyword>
<dbReference type="InterPro" id="IPR036390">
    <property type="entry name" value="WH_DNA-bd_sf"/>
</dbReference>
<comment type="cofactor">
    <cofactor evidence="8">
        <name>Mn(2+)</name>
        <dbReference type="ChEBI" id="CHEBI:29035"/>
    </cofactor>
    <cofactor evidence="8">
        <name>Fe(2+)</name>
        <dbReference type="ChEBI" id="CHEBI:29033"/>
    </cofactor>
    <text evidence="8">Binds 1 Mn(2+) or Fe(2+) ion per subunit.</text>
</comment>
<keyword evidence="7" id="KW-0479">Metal-binding</keyword>
<evidence type="ECO:0000256" key="4">
    <source>
        <dbReference type="ARBA" id="ARBA00023015"/>
    </source>
</evidence>
<sequence>MRTALPDGGRRRTEDIDRIVIDIVRKADRPVSAYAIVAETRRLGSPMVPTQVYRSIDRLICAHRVERIASLKAFVPADACQRLHLICAECGEVCSIRFEAAEKVLGDLCQRSAFMRKCAHLEMAGICPSCAA</sequence>
<comment type="cofactor">
    <cofactor evidence="7">
        <name>Zn(2+)</name>
        <dbReference type="ChEBI" id="CHEBI:29105"/>
    </cofactor>
    <text evidence="7">Binds 1 zinc ion per subunit.</text>
</comment>
<gene>
    <name evidence="9" type="ORF">EKJ_07850</name>
</gene>
<dbReference type="Gene3D" id="1.10.10.10">
    <property type="entry name" value="Winged helix-like DNA-binding domain superfamily/Winged helix DNA-binding domain"/>
    <property type="match status" value="1"/>
</dbReference>
<dbReference type="InterPro" id="IPR043135">
    <property type="entry name" value="Fur_C"/>
</dbReference>
<evidence type="ECO:0000256" key="3">
    <source>
        <dbReference type="ARBA" id="ARBA00022833"/>
    </source>
</evidence>
<evidence type="ECO:0000256" key="8">
    <source>
        <dbReference type="PIRSR" id="PIRSR602481-2"/>
    </source>
</evidence>
<keyword evidence="3 7" id="KW-0862">Zinc</keyword>
<dbReference type="GO" id="GO:0003700">
    <property type="term" value="F:DNA-binding transcription factor activity"/>
    <property type="evidence" value="ECO:0007669"/>
    <property type="project" value="InterPro"/>
</dbReference>
<evidence type="ECO:0000313" key="10">
    <source>
        <dbReference type="Proteomes" id="UP000290057"/>
    </source>
</evidence>
<feature type="binding site" evidence="7">
    <location>
        <position position="127"/>
    </location>
    <ligand>
        <name>Zn(2+)</name>
        <dbReference type="ChEBI" id="CHEBI:29105"/>
    </ligand>
</feature>
<organism evidence="9 10">
    <name type="scientific">Qipengyuania flava</name>
    <dbReference type="NCBI Taxonomy" id="192812"/>
    <lineage>
        <taxon>Bacteria</taxon>
        <taxon>Pseudomonadati</taxon>
        <taxon>Pseudomonadota</taxon>
        <taxon>Alphaproteobacteria</taxon>
        <taxon>Sphingomonadales</taxon>
        <taxon>Erythrobacteraceae</taxon>
        <taxon>Qipengyuania</taxon>
    </lineage>
</organism>
<dbReference type="SUPFAM" id="SSF46785">
    <property type="entry name" value="Winged helix' DNA-binding domain"/>
    <property type="match status" value="1"/>
</dbReference>
<evidence type="ECO:0000256" key="2">
    <source>
        <dbReference type="ARBA" id="ARBA00022491"/>
    </source>
</evidence>
<dbReference type="Proteomes" id="UP000290057">
    <property type="component" value="Chromosome"/>
</dbReference>
<dbReference type="InterPro" id="IPR002481">
    <property type="entry name" value="FUR"/>
</dbReference>
<keyword evidence="8" id="KW-0408">Iron</keyword>
<evidence type="ECO:0000313" key="9">
    <source>
        <dbReference type="EMBL" id="BBI19938.1"/>
    </source>
</evidence>
<keyword evidence="4" id="KW-0805">Transcription regulation</keyword>
<comment type="similarity">
    <text evidence="1">Belongs to the Fur family.</text>
</comment>
<proteinExistence type="inferred from homology"/>
<feature type="binding site" evidence="7">
    <location>
        <position position="130"/>
    </location>
    <ligand>
        <name>Zn(2+)</name>
        <dbReference type="ChEBI" id="CHEBI:29105"/>
    </ligand>
</feature>
<feature type="binding site" evidence="8">
    <location>
        <position position="102"/>
    </location>
    <ligand>
        <name>Fe cation</name>
        <dbReference type="ChEBI" id="CHEBI:24875"/>
    </ligand>
</feature>
<dbReference type="Gene3D" id="3.30.1490.190">
    <property type="match status" value="1"/>
</dbReference>
<keyword evidence="2" id="KW-0678">Repressor</keyword>